<dbReference type="Pfam" id="PF16868">
    <property type="entry name" value="NMT1_3"/>
    <property type="match status" value="1"/>
</dbReference>
<gene>
    <name evidence="2" type="ORF">MU846_11570</name>
</gene>
<proteinExistence type="predicted"/>
<feature type="signal peptide" evidence="1">
    <location>
        <begin position="1"/>
        <end position="25"/>
    </location>
</feature>
<dbReference type="EMBL" id="JALKII010000008">
    <property type="protein sequence ID" value="MCK0538350.1"/>
    <property type="molecule type" value="Genomic_DNA"/>
</dbReference>
<name>A0ABT0E9B2_9GAMM</name>
<organism evidence="2 3">
    <name type="scientific">Alcanivorax quisquiliarum</name>
    <dbReference type="NCBI Taxonomy" id="2933565"/>
    <lineage>
        <taxon>Bacteria</taxon>
        <taxon>Pseudomonadati</taxon>
        <taxon>Pseudomonadota</taxon>
        <taxon>Gammaproteobacteria</taxon>
        <taxon>Oceanospirillales</taxon>
        <taxon>Alcanivoracaceae</taxon>
        <taxon>Alcanivorax</taxon>
    </lineage>
</organism>
<protein>
    <submittedName>
        <fullName evidence="2">TAXI family TRAP transporter solute-binding subunit</fullName>
    </submittedName>
</protein>
<dbReference type="Gene3D" id="3.40.190.10">
    <property type="entry name" value="Periplasmic binding protein-like II"/>
    <property type="match status" value="2"/>
</dbReference>
<comment type="caution">
    <text evidence="2">The sequence shown here is derived from an EMBL/GenBank/DDBJ whole genome shotgun (WGS) entry which is preliminary data.</text>
</comment>
<keyword evidence="3" id="KW-1185">Reference proteome</keyword>
<reference evidence="2" key="1">
    <citation type="submission" date="2022-04" db="EMBL/GenBank/DDBJ databases">
        <title>Alcanivorax sp. CY1518 draft genome sequence.</title>
        <authorList>
            <person name="Zhao G."/>
            <person name="An M."/>
        </authorList>
    </citation>
    <scope>NUCLEOTIDE SEQUENCE</scope>
    <source>
        <strain evidence="2">CY1518</strain>
    </source>
</reference>
<dbReference type="SUPFAM" id="SSF53850">
    <property type="entry name" value="Periplasmic binding protein-like II"/>
    <property type="match status" value="1"/>
</dbReference>
<feature type="chain" id="PRO_5045605392" evidence="1">
    <location>
        <begin position="26"/>
        <end position="334"/>
    </location>
</feature>
<keyword evidence="1" id="KW-0732">Signal</keyword>
<sequence length="334" mass="35812">MMLKKPVMIALLVAGAAAMLNSAHASTLRLLTAPTGSIVHSTGSAIASVVSQKTDYTVLAAPMSGPQVYVPQVDAGRAQFALLNAADAHEAFVGGVGYRKEYRNLRLAAVGFTNELGIIVRRDSNIRTGADLKGRRVSGAFSAHKTCEQLATAQMANLGLDWEDVTVVPVTHSRTAVQALGEGRVDAAMCVPLGQAIVQEINAQTPIRFISMNSDEAAVARTRAAFPAGELASYKAGDSVGLIDDAYVWSYPFYLAVNKDVPDEQVYTVVKMISEHIGELRAISGVFNRWLPEGMIADNLTLPVHDGAKRFYEEQGLWTDSIEQHSAALLEAAR</sequence>
<dbReference type="PANTHER" id="PTHR42941">
    <property type="entry name" value="SLL1037 PROTEIN"/>
    <property type="match status" value="1"/>
</dbReference>
<evidence type="ECO:0000256" key="1">
    <source>
        <dbReference type="SAM" id="SignalP"/>
    </source>
</evidence>
<dbReference type="PANTHER" id="PTHR42941:SF1">
    <property type="entry name" value="SLL1037 PROTEIN"/>
    <property type="match status" value="1"/>
</dbReference>
<evidence type="ECO:0000313" key="2">
    <source>
        <dbReference type="EMBL" id="MCK0538350.1"/>
    </source>
</evidence>
<evidence type="ECO:0000313" key="3">
    <source>
        <dbReference type="Proteomes" id="UP001165524"/>
    </source>
</evidence>
<dbReference type="RefSeq" id="WP_246952906.1">
    <property type="nucleotide sequence ID" value="NZ_JALKII010000008.1"/>
</dbReference>
<dbReference type="Proteomes" id="UP001165524">
    <property type="component" value="Unassembled WGS sequence"/>
</dbReference>
<accession>A0ABT0E9B2</accession>
<dbReference type="NCBIfam" id="TIGR02122">
    <property type="entry name" value="TRAP_TAXI"/>
    <property type="match status" value="1"/>
</dbReference>
<dbReference type="InterPro" id="IPR011852">
    <property type="entry name" value="TRAP_TAXI"/>
</dbReference>